<keyword evidence="5" id="KW-1185">Reference proteome</keyword>
<dbReference type="GO" id="GO:0016757">
    <property type="term" value="F:glycosyltransferase activity"/>
    <property type="evidence" value="ECO:0007669"/>
    <property type="project" value="InterPro"/>
</dbReference>
<dbReference type="CDD" id="cd03809">
    <property type="entry name" value="GT4_MtfB-like"/>
    <property type="match status" value="1"/>
</dbReference>
<dbReference type="Pfam" id="PF13439">
    <property type="entry name" value="Glyco_transf_4"/>
    <property type="match status" value="1"/>
</dbReference>
<protein>
    <submittedName>
        <fullName evidence="4">Glycosyltransferase family 1 protein</fullName>
    </submittedName>
</protein>
<dbReference type="GO" id="GO:0009103">
    <property type="term" value="P:lipopolysaccharide biosynthetic process"/>
    <property type="evidence" value="ECO:0007669"/>
    <property type="project" value="TreeGrafter"/>
</dbReference>
<gene>
    <name evidence="4" type="ORF">QJ522_03910</name>
</gene>
<evidence type="ECO:0000256" key="1">
    <source>
        <dbReference type="ARBA" id="ARBA00022679"/>
    </source>
</evidence>
<dbReference type="Proteomes" id="UP001431776">
    <property type="component" value="Unassembled WGS sequence"/>
</dbReference>
<dbReference type="Pfam" id="PF00534">
    <property type="entry name" value="Glycos_transf_1"/>
    <property type="match status" value="1"/>
</dbReference>
<organism evidence="4 5">
    <name type="scientific">Anaerobaca lacustris</name>
    <dbReference type="NCBI Taxonomy" id="3044600"/>
    <lineage>
        <taxon>Bacteria</taxon>
        <taxon>Pseudomonadati</taxon>
        <taxon>Planctomycetota</taxon>
        <taxon>Phycisphaerae</taxon>
        <taxon>Sedimentisphaerales</taxon>
        <taxon>Anaerobacaceae</taxon>
        <taxon>Anaerobaca</taxon>
    </lineage>
</organism>
<accession>A0AAW6TUP5</accession>
<feature type="domain" description="Glycosyl transferase family 1" evidence="2">
    <location>
        <begin position="192"/>
        <end position="347"/>
    </location>
</feature>
<name>A0AAW6TUP5_9BACT</name>
<dbReference type="PANTHER" id="PTHR46401:SF2">
    <property type="entry name" value="GLYCOSYLTRANSFERASE WBBK-RELATED"/>
    <property type="match status" value="1"/>
</dbReference>
<proteinExistence type="predicted"/>
<evidence type="ECO:0000313" key="5">
    <source>
        <dbReference type="Proteomes" id="UP001431776"/>
    </source>
</evidence>
<dbReference type="Gene3D" id="3.40.50.2000">
    <property type="entry name" value="Glycogen Phosphorylase B"/>
    <property type="match status" value="2"/>
</dbReference>
<evidence type="ECO:0000259" key="3">
    <source>
        <dbReference type="Pfam" id="PF13439"/>
    </source>
</evidence>
<feature type="domain" description="Glycosyltransferase subfamily 4-like N-terminal" evidence="3">
    <location>
        <begin position="53"/>
        <end position="172"/>
    </location>
</feature>
<sequence>MLNITAGGMSGGYKTHLARLVPLLAEYPEVESLLVGMPQTVDIAEWRESAPSVQWVPLRCTLAARGREVGREARMMIERFRPDVLFIPTARHFAWNGTPVVSMVRNMMPAVLGHSVYPTEWIRNWGRLRQMQSAVRRSDRVIAISQFVRDYLTDDLGLDQSRVGVVYHGIDPVDERDMRQPVAVSDELRGGFVFTAGLIYPYRGLEYLIEAWGHLRTGSDRPPLVIAGKIGQGMKRYYRKLVGMVERRGLASHIRFVGVLNRGEMAWCYRNCSAFVMTSRVEACPNIALEAMAHGCVCISTDNPPMPEVFGEAARYYRAGAADQLAQHIRDIVALPRDQREQIGRHALTQAGRFTWQACCEKTVEELQKAITHHDRDWKGNG</sequence>
<evidence type="ECO:0000313" key="4">
    <source>
        <dbReference type="EMBL" id="MDI6448182.1"/>
    </source>
</evidence>
<dbReference type="PANTHER" id="PTHR46401">
    <property type="entry name" value="GLYCOSYLTRANSFERASE WBBK-RELATED"/>
    <property type="match status" value="1"/>
</dbReference>
<dbReference type="SUPFAM" id="SSF53756">
    <property type="entry name" value="UDP-Glycosyltransferase/glycogen phosphorylase"/>
    <property type="match status" value="1"/>
</dbReference>
<reference evidence="4" key="1">
    <citation type="submission" date="2023-05" db="EMBL/GenBank/DDBJ databases">
        <title>Anaerotaeda fermentans gen. nov., sp. nov., a novel anaerobic planctomycete of the new family within the order Sedimentisphaerales isolated from Taman Peninsula, Russia.</title>
        <authorList>
            <person name="Khomyakova M.A."/>
            <person name="Merkel A.Y."/>
            <person name="Slobodkin A.I."/>
        </authorList>
    </citation>
    <scope>NUCLEOTIDE SEQUENCE</scope>
    <source>
        <strain evidence="4">M17dextr</strain>
    </source>
</reference>
<dbReference type="InterPro" id="IPR028098">
    <property type="entry name" value="Glyco_trans_4-like_N"/>
</dbReference>
<comment type="caution">
    <text evidence="4">The sequence shown here is derived from an EMBL/GenBank/DDBJ whole genome shotgun (WGS) entry which is preliminary data.</text>
</comment>
<dbReference type="RefSeq" id="WP_349243591.1">
    <property type="nucleotide sequence ID" value="NZ_JASCXX010000003.1"/>
</dbReference>
<evidence type="ECO:0000259" key="2">
    <source>
        <dbReference type="Pfam" id="PF00534"/>
    </source>
</evidence>
<dbReference type="EMBL" id="JASCXX010000003">
    <property type="protein sequence ID" value="MDI6448182.1"/>
    <property type="molecule type" value="Genomic_DNA"/>
</dbReference>
<keyword evidence="1" id="KW-0808">Transferase</keyword>
<dbReference type="InterPro" id="IPR001296">
    <property type="entry name" value="Glyco_trans_1"/>
</dbReference>
<dbReference type="AlphaFoldDB" id="A0AAW6TUP5"/>